<dbReference type="AlphaFoldDB" id="M3UHS4"/>
<reference evidence="3 4" key="1">
    <citation type="submission" date="2013-02" db="EMBL/GenBank/DDBJ databases">
        <title>Whole genome shotgun sequence of Gordonia malaquae NBRC 108250.</title>
        <authorList>
            <person name="Yoshida I."/>
            <person name="Hosoyama A."/>
            <person name="Tsuchikane K."/>
            <person name="Ando Y."/>
            <person name="Baba S."/>
            <person name="Ohji S."/>
            <person name="Hamada M."/>
            <person name="Tamura T."/>
            <person name="Yamazoe A."/>
            <person name="Yamazaki S."/>
            <person name="Fujita N."/>
        </authorList>
    </citation>
    <scope>NUCLEOTIDE SEQUENCE [LARGE SCALE GENOMIC DNA]</scope>
    <source>
        <strain evidence="3 4">NBRC 108250</strain>
    </source>
</reference>
<dbReference type="InterPro" id="IPR038468">
    <property type="entry name" value="MmpS_C"/>
</dbReference>
<sequence>MSTGKNTGRTVVLSLVVALSLVVLIVVAVLVFGGGSSPDNGAATTTVAPSSTTSSTTESSSTTTSTPTSTHTRPTGEPGTVTYQLTGSGDVVGVSYRSGSTMRVVAITGTPWQQKTTVTDRRARLTGIVIRGPITCTIMQGEELLSSSTSSGGPISCGATLPR</sequence>
<feature type="compositionally biased region" description="Low complexity" evidence="1">
    <location>
        <begin position="44"/>
        <end position="75"/>
    </location>
</feature>
<dbReference type="EMBL" id="BAOP01000005">
    <property type="protein sequence ID" value="GAC78940.1"/>
    <property type="molecule type" value="Genomic_DNA"/>
</dbReference>
<dbReference type="RefSeq" id="WP_008377136.1">
    <property type="nucleotide sequence ID" value="NZ_BAOP01000005.1"/>
</dbReference>
<keyword evidence="2" id="KW-0812">Transmembrane</keyword>
<evidence type="ECO:0000313" key="4">
    <source>
        <dbReference type="Proteomes" id="UP000035009"/>
    </source>
</evidence>
<keyword evidence="4" id="KW-1185">Reference proteome</keyword>
<dbReference type="STRING" id="410332.SAMN04488550_0450"/>
<keyword evidence="2" id="KW-1133">Transmembrane helix</keyword>
<dbReference type="eggNOG" id="ENOG5030X75">
    <property type="taxonomic scope" value="Bacteria"/>
</dbReference>
<accession>M3UHS4</accession>
<gene>
    <name evidence="3" type="ORF">GM1_005_01230</name>
</gene>
<dbReference type="Proteomes" id="UP000035009">
    <property type="component" value="Unassembled WGS sequence"/>
</dbReference>
<proteinExistence type="predicted"/>
<dbReference type="Gene3D" id="2.60.40.2880">
    <property type="entry name" value="MmpS1-5, C-terminal soluble domain"/>
    <property type="match status" value="1"/>
</dbReference>
<evidence type="ECO:0000256" key="1">
    <source>
        <dbReference type="SAM" id="MobiDB-lite"/>
    </source>
</evidence>
<keyword evidence="2" id="KW-0472">Membrane</keyword>
<organism evidence="3 4">
    <name type="scientific">Gordonia malaquae NBRC 108250</name>
    <dbReference type="NCBI Taxonomy" id="1223542"/>
    <lineage>
        <taxon>Bacteria</taxon>
        <taxon>Bacillati</taxon>
        <taxon>Actinomycetota</taxon>
        <taxon>Actinomycetes</taxon>
        <taxon>Mycobacteriales</taxon>
        <taxon>Gordoniaceae</taxon>
        <taxon>Gordonia</taxon>
    </lineage>
</organism>
<protein>
    <recommendedName>
        <fullName evidence="5">MmpS family membrane protein</fullName>
    </recommendedName>
</protein>
<name>M3UHS4_GORML</name>
<evidence type="ECO:0000313" key="3">
    <source>
        <dbReference type="EMBL" id="GAC78940.1"/>
    </source>
</evidence>
<feature type="transmembrane region" description="Helical" evidence="2">
    <location>
        <begin position="12"/>
        <end position="32"/>
    </location>
</feature>
<feature type="region of interest" description="Disordered" evidence="1">
    <location>
        <begin position="38"/>
        <end position="84"/>
    </location>
</feature>
<evidence type="ECO:0000256" key="2">
    <source>
        <dbReference type="SAM" id="Phobius"/>
    </source>
</evidence>
<evidence type="ECO:0008006" key="5">
    <source>
        <dbReference type="Google" id="ProtNLM"/>
    </source>
</evidence>
<comment type="caution">
    <text evidence="3">The sequence shown here is derived from an EMBL/GenBank/DDBJ whole genome shotgun (WGS) entry which is preliminary data.</text>
</comment>